<gene>
    <name evidence="1" type="ORF">TGRH88_051550</name>
</gene>
<dbReference type="AlphaFoldDB" id="A0A7J6JW22"/>
<sequence>MPLTGTSQESFTPDMAQGSAIRSLAHLLAAAEAGKDTKAERHFVTCNAPRSLPCCQRIRKELGILSKKATTESVASC</sequence>
<dbReference type="Proteomes" id="UP000557509">
    <property type="component" value="Unassembled WGS sequence"/>
</dbReference>
<evidence type="ECO:0000313" key="1">
    <source>
        <dbReference type="EMBL" id="KAF4639383.1"/>
    </source>
</evidence>
<keyword evidence="2" id="KW-1185">Reference proteome</keyword>
<comment type="caution">
    <text evidence="1">The sequence shown here is derived from an EMBL/GenBank/DDBJ whole genome shotgun (WGS) entry which is preliminary data.</text>
</comment>
<reference evidence="1 2" key="1">
    <citation type="submission" date="2020-03" db="EMBL/GenBank/DDBJ databases">
        <title>Genome sequence of Toxoplasma gondii RH-88 strain.</title>
        <authorList>
            <person name="Lorenzi H.A."/>
            <person name="Venepally P."/>
            <person name="Rozenberg A."/>
            <person name="Sibley D."/>
        </authorList>
    </citation>
    <scope>NUCLEOTIDE SEQUENCE [LARGE SCALE GENOMIC DNA]</scope>
    <source>
        <strain evidence="1 2">RH-88</strain>
    </source>
</reference>
<evidence type="ECO:0000313" key="2">
    <source>
        <dbReference type="Proteomes" id="UP000557509"/>
    </source>
</evidence>
<protein>
    <submittedName>
        <fullName evidence="1">Uncharacterized protein</fullName>
    </submittedName>
</protein>
<proteinExistence type="predicted"/>
<dbReference type="EMBL" id="JAAUHK010000196">
    <property type="protein sequence ID" value="KAF4639383.1"/>
    <property type="molecule type" value="Genomic_DNA"/>
</dbReference>
<accession>A0A7J6JW22</accession>
<organism evidence="1 2">
    <name type="scientific">Toxoplasma gondii</name>
    <dbReference type="NCBI Taxonomy" id="5811"/>
    <lineage>
        <taxon>Eukaryota</taxon>
        <taxon>Sar</taxon>
        <taxon>Alveolata</taxon>
        <taxon>Apicomplexa</taxon>
        <taxon>Conoidasida</taxon>
        <taxon>Coccidia</taxon>
        <taxon>Eucoccidiorida</taxon>
        <taxon>Eimeriorina</taxon>
        <taxon>Sarcocystidae</taxon>
        <taxon>Toxoplasma</taxon>
    </lineage>
</organism>
<name>A0A7J6JW22_TOXGO</name>